<dbReference type="GO" id="GO:0005777">
    <property type="term" value="C:peroxisome"/>
    <property type="evidence" value="ECO:0007669"/>
    <property type="project" value="UniProtKB-SubCell"/>
</dbReference>
<dbReference type="GO" id="GO:0016853">
    <property type="term" value="F:isomerase activity"/>
    <property type="evidence" value="ECO:0007669"/>
    <property type="project" value="UniProtKB-KW"/>
</dbReference>
<evidence type="ECO:0000256" key="4">
    <source>
        <dbReference type="ARBA" id="ARBA00022832"/>
    </source>
</evidence>
<dbReference type="InterPro" id="IPR002539">
    <property type="entry name" value="MaoC-like_dom"/>
</dbReference>
<dbReference type="SUPFAM" id="SSF51735">
    <property type="entry name" value="NAD(P)-binding Rossmann-fold domains"/>
    <property type="match status" value="2"/>
</dbReference>
<dbReference type="PANTHER" id="PTHR45024:SF2">
    <property type="entry name" value="SCP2 DOMAIN-CONTAINING PROTEIN"/>
    <property type="match status" value="1"/>
</dbReference>
<keyword evidence="4" id="KW-0276">Fatty acid metabolism</keyword>
<dbReference type="Pfam" id="PF22622">
    <property type="entry name" value="MFE-2_hydrat-2_N"/>
    <property type="match status" value="1"/>
</dbReference>
<comment type="similarity">
    <text evidence="3">Belongs to the short-chain dehydrogenases/reductases (SDR) family.</text>
</comment>
<gene>
    <name evidence="13" type="ORF">LTR09_012241</name>
</gene>
<keyword evidence="9" id="KW-0413">Isomerase</keyword>
<evidence type="ECO:0000256" key="11">
    <source>
        <dbReference type="SAM" id="MobiDB-lite"/>
    </source>
</evidence>
<dbReference type="GO" id="GO:0016491">
    <property type="term" value="F:oxidoreductase activity"/>
    <property type="evidence" value="ECO:0007669"/>
    <property type="project" value="UniProtKB-KW"/>
</dbReference>
<dbReference type="FunFam" id="3.40.50.720:FF:000410">
    <property type="entry name" value="Peroxisomal multifunctional beta-oxidation protein"/>
    <property type="match status" value="1"/>
</dbReference>
<keyword evidence="5" id="KW-0521">NADP</keyword>
<feature type="domain" description="Ketoreductase" evidence="12">
    <location>
        <begin position="315"/>
        <end position="507"/>
    </location>
</feature>
<dbReference type="SMART" id="SM00822">
    <property type="entry name" value="PKS_KR"/>
    <property type="match status" value="1"/>
</dbReference>
<evidence type="ECO:0000259" key="12">
    <source>
        <dbReference type="SMART" id="SM00822"/>
    </source>
</evidence>
<dbReference type="GO" id="GO:0006631">
    <property type="term" value="P:fatty acid metabolic process"/>
    <property type="evidence" value="ECO:0007669"/>
    <property type="project" value="UniProtKB-KW"/>
</dbReference>
<keyword evidence="7" id="KW-0443">Lipid metabolism</keyword>
<evidence type="ECO:0000256" key="9">
    <source>
        <dbReference type="ARBA" id="ARBA00023235"/>
    </source>
</evidence>
<dbReference type="InterPro" id="IPR051687">
    <property type="entry name" value="Peroxisomal_Beta-Oxidation"/>
</dbReference>
<dbReference type="InterPro" id="IPR029069">
    <property type="entry name" value="HotDog_dom_sf"/>
</dbReference>
<evidence type="ECO:0000313" key="13">
    <source>
        <dbReference type="EMBL" id="KAK3046249.1"/>
    </source>
</evidence>
<dbReference type="CDD" id="cd05353">
    <property type="entry name" value="hydroxyacyl-CoA-like_DH_SDR_c-like"/>
    <property type="match status" value="2"/>
</dbReference>
<keyword evidence="10" id="KW-0456">Lyase</keyword>
<dbReference type="EMBL" id="JAWDJX010000103">
    <property type="protein sequence ID" value="KAK3046249.1"/>
    <property type="molecule type" value="Genomic_DNA"/>
</dbReference>
<dbReference type="AlphaFoldDB" id="A0AAJ0DA98"/>
<evidence type="ECO:0000256" key="1">
    <source>
        <dbReference type="ARBA" id="ARBA00004275"/>
    </source>
</evidence>
<dbReference type="Gene3D" id="3.10.129.10">
    <property type="entry name" value="Hotdog Thioesterase"/>
    <property type="match status" value="1"/>
</dbReference>
<dbReference type="InterPro" id="IPR054357">
    <property type="entry name" value="MFE-2_N"/>
</dbReference>
<dbReference type="SUPFAM" id="SSF54637">
    <property type="entry name" value="Thioesterase/thiol ester dehydrase-isomerase"/>
    <property type="match status" value="2"/>
</dbReference>
<dbReference type="Gene3D" id="3.40.50.720">
    <property type="entry name" value="NAD(P)-binding Rossmann-like Domain"/>
    <property type="match status" value="2"/>
</dbReference>
<protein>
    <recommendedName>
        <fullName evidence="12">Ketoreductase domain-containing protein</fullName>
    </recommendedName>
</protein>
<evidence type="ECO:0000256" key="5">
    <source>
        <dbReference type="ARBA" id="ARBA00022857"/>
    </source>
</evidence>
<evidence type="ECO:0000256" key="3">
    <source>
        <dbReference type="ARBA" id="ARBA00006484"/>
    </source>
</evidence>
<evidence type="ECO:0000256" key="7">
    <source>
        <dbReference type="ARBA" id="ARBA00023098"/>
    </source>
</evidence>
<dbReference type="InterPro" id="IPR002347">
    <property type="entry name" value="SDR_fam"/>
</dbReference>
<comment type="pathway">
    <text evidence="2">Lipid metabolism; fatty acid beta-oxidation.</text>
</comment>
<dbReference type="Proteomes" id="UP001271007">
    <property type="component" value="Unassembled WGS sequence"/>
</dbReference>
<keyword evidence="6" id="KW-0560">Oxidoreductase</keyword>
<reference evidence="13" key="1">
    <citation type="submission" date="2023-04" db="EMBL/GenBank/DDBJ databases">
        <title>Black Yeasts Isolated from many extreme environments.</title>
        <authorList>
            <person name="Coleine C."/>
            <person name="Stajich J.E."/>
            <person name="Selbmann L."/>
        </authorList>
    </citation>
    <scope>NUCLEOTIDE SEQUENCE</scope>
    <source>
        <strain evidence="13">CCFEE 5312</strain>
    </source>
</reference>
<accession>A0AAJ0DA98</accession>
<dbReference type="CDD" id="cd03448">
    <property type="entry name" value="HDE_HSD"/>
    <property type="match status" value="1"/>
</dbReference>
<keyword evidence="14" id="KW-1185">Reference proteome</keyword>
<comment type="caution">
    <text evidence="13">The sequence shown here is derived from an EMBL/GenBank/DDBJ whole genome shotgun (WGS) entry which is preliminary data.</text>
</comment>
<dbReference type="GO" id="GO:0004300">
    <property type="term" value="F:enoyl-CoA hydratase activity"/>
    <property type="evidence" value="ECO:0007669"/>
    <property type="project" value="UniProtKB-ARBA"/>
</dbReference>
<evidence type="ECO:0000256" key="8">
    <source>
        <dbReference type="ARBA" id="ARBA00023140"/>
    </source>
</evidence>
<dbReference type="PANTHER" id="PTHR45024">
    <property type="entry name" value="DEHYDROGENASES, SHORT CHAIN"/>
    <property type="match status" value="1"/>
</dbReference>
<dbReference type="Pfam" id="PF01575">
    <property type="entry name" value="MaoC_dehydratas"/>
    <property type="match status" value="1"/>
</dbReference>
<evidence type="ECO:0000256" key="2">
    <source>
        <dbReference type="ARBA" id="ARBA00005005"/>
    </source>
</evidence>
<keyword evidence="8" id="KW-0576">Peroxisome</keyword>
<dbReference type="PRINTS" id="PR00080">
    <property type="entry name" value="SDRFAMILY"/>
</dbReference>
<name>A0AAJ0DA98_9PEZI</name>
<evidence type="ECO:0000313" key="14">
    <source>
        <dbReference type="Proteomes" id="UP001271007"/>
    </source>
</evidence>
<sequence>MAEIRYDNQVVVVTGGGNGLGKQYSKFFASRGAKVVVNDLGGTFNGKPGADAAVADVVVQEIKDAGGEAVANYNACQEGDKIIKTAIDNYGRVDVLINNAGILRDITIRNMKDEDWDVIMDVHVTGAMRTARAAWPYFRKQRFGKVINTSSASGLFGNFGQANYAAAKMALVGFTETLAKEGLKYNIHANVLAPAAASRLTQTVWPPELMEAMNPASVVPLVGVLVHSSCSETGSIFEAGAGHYSKIRWQRSKGFLARPDDSLTPDVVLRNYDKIVDFSKGSSYPESVASSVDLLEEALAQPSTMIGDQLDFKGRVVLVTGAGAGLGRAYAMQFAKLGAKVVVNDVKGAEEVAGEIRAMKGDATAQPISVENGEAVVQHVLDTYGRIDVIVNNAGILRDKAFQNMTDELWFPVMNVHLRGIYKVTRAAWPHFLKQKYGRIVNVTSTSGIYGNFGQANYACAKSGIVGFTKVTAREGAKYNIIANSVAPSAGTNMTRTVWADEQVQAIKPEFVAPLVAALCSEKPPATAQLFEAGSGSFACTRWQRSRGYDFEHEKGVPAVEEVAKVFGEIINFDNGQADNPDTPADGGKYTMGNVMKNPKMKSVMSEENRANRKYLNKIYDAMQMKGTPATYTYTDRDTILYNLGIGAKRTDLNLVFEGANNFEVLPTFGVVPTYFSAAPYSMAEILPNFDPRMLLHGEQYLEIKHFPIPTSGTLKSTTTLLEVVDKGNAAIVRRGNTTTDEAGKPVFYNESVAFIRNSGGFGGGRKPADRGAATAANNPPPRQPDKIVEEKTSEDLAALYRLMGDYNPLHIDPAFSKVGGFDVPILHGLATFGISGKHVYQGYGPYKSIKVRFAGTVLPGQTIVTEMWKEGGKIVYRAKVKETGKACISNAAVELMGGKSTL</sequence>
<dbReference type="PRINTS" id="PR00081">
    <property type="entry name" value="GDHRDH"/>
</dbReference>
<dbReference type="InterPro" id="IPR020904">
    <property type="entry name" value="Sc_DH/Rdtase_CS"/>
</dbReference>
<dbReference type="InterPro" id="IPR036291">
    <property type="entry name" value="NAD(P)-bd_dom_sf"/>
</dbReference>
<dbReference type="Pfam" id="PF00106">
    <property type="entry name" value="adh_short"/>
    <property type="match status" value="2"/>
</dbReference>
<dbReference type="FunFam" id="3.40.50.720:FF:000084">
    <property type="entry name" value="Short-chain dehydrogenase reductase"/>
    <property type="match status" value="1"/>
</dbReference>
<comment type="subcellular location">
    <subcellularLocation>
        <location evidence="1">Peroxisome</location>
    </subcellularLocation>
</comment>
<organism evidence="13 14">
    <name type="scientific">Extremus antarcticus</name>
    <dbReference type="NCBI Taxonomy" id="702011"/>
    <lineage>
        <taxon>Eukaryota</taxon>
        <taxon>Fungi</taxon>
        <taxon>Dikarya</taxon>
        <taxon>Ascomycota</taxon>
        <taxon>Pezizomycotina</taxon>
        <taxon>Dothideomycetes</taxon>
        <taxon>Dothideomycetidae</taxon>
        <taxon>Mycosphaerellales</taxon>
        <taxon>Extremaceae</taxon>
        <taxon>Extremus</taxon>
    </lineage>
</organism>
<dbReference type="PROSITE" id="PS00061">
    <property type="entry name" value="ADH_SHORT"/>
    <property type="match status" value="2"/>
</dbReference>
<evidence type="ECO:0000256" key="10">
    <source>
        <dbReference type="ARBA" id="ARBA00023239"/>
    </source>
</evidence>
<feature type="region of interest" description="Disordered" evidence="11">
    <location>
        <begin position="761"/>
        <end position="787"/>
    </location>
</feature>
<evidence type="ECO:0000256" key="6">
    <source>
        <dbReference type="ARBA" id="ARBA00023002"/>
    </source>
</evidence>
<dbReference type="InterPro" id="IPR057326">
    <property type="entry name" value="KR_dom"/>
</dbReference>
<proteinExistence type="inferred from homology"/>